<reference evidence="3" key="1">
    <citation type="submission" date="2016-02" db="EMBL/GenBank/DDBJ databases">
        <title>Comparative genomics of biotechnologically important yeasts.</title>
        <authorList>
            <consortium name="DOE Joint Genome Institute"/>
            <person name="Riley R."/>
            <person name="Haridas S."/>
            <person name="Wolfe K.H."/>
            <person name="Lopes M.R."/>
            <person name="Hittinger C.T."/>
            <person name="Goker M."/>
            <person name="Salamov A."/>
            <person name="Wisecaver J."/>
            <person name="Long T.M."/>
            <person name="Aerts A.L."/>
            <person name="Barry K."/>
            <person name="Choi C."/>
            <person name="Clum A."/>
            <person name="Coughlan A.Y."/>
            <person name="Deshpande S."/>
            <person name="Douglass A.P."/>
            <person name="Hanson S.J."/>
            <person name="Klenk H.-P."/>
            <person name="Labutti K."/>
            <person name="Lapidus A."/>
            <person name="Lindquist E."/>
            <person name="Lipzen A."/>
            <person name="Meier-Kolthoff J.P."/>
            <person name="Ohm R.A."/>
            <person name="Otillar R.P."/>
            <person name="Pangilinan J."/>
            <person name="Peng Y."/>
            <person name="Rokas A."/>
            <person name="Rosa C.A."/>
            <person name="Scheuner C."/>
            <person name="Sibirny A.A."/>
            <person name="Slot J.C."/>
            <person name="Stielow J.B."/>
            <person name="Sun H."/>
            <person name="Kurtzman C.P."/>
            <person name="Blackwell M."/>
            <person name="Jeffries T.W."/>
            <person name="Grigoriev I.V."/>
        </authorList>
    </citation>
    <scope>NUCLEOTIDE SEQUENCE [LARGE SCALE GENOMIC DNA]</scope>
    <source>
        <strain evidence="3">NRRL Y-17796</strain>
    </source>
</reference>
<proteinExistence type="predicted"/>
<keyword evidence="1" id="KW-0472">Membrane</keyword>
<keyword evidence="1" id="KW-0812">Transmembrane</keyword>
<evidence type="ECO:0000313" key="2">
    <source>
        <dbReference type="EMBL" id="ODV91923.1"/>
    </source>
</evidence>
<dbReference type="EMBL" id="KV453841">
    <property type="protein sequence ID" value="ODV91923.1"/>
    <property type="molecule type" value="Genomic_DNA"/>
</dbReference>
<sequence>MNYPPIAFPEPTNVRPRRRNLSLQSIMRLFQIASVFLTILYAAGTMFALPLHAQLSDIRSDIFRQTYRWVTSLNDTIYKLSLTSRHNNIEQVIESQPAVARAPFSHGKSVDAWTQTGTTKKVSFVDETVTDNTPLLLQRLLNATKQLEETINTPSSQPALAFSLQEFSTYVESVRYSQTWRALPGGKITPGPNTDDDGISNVRSEIRNIKGLLLSASNFPGIKNH</sequence>
<evidence type="ECO:0000313" key="3">
    <source>
        <dbReference type="Proteomes" id="UP000095023"/>
    </source>
</evidence>
<evidence type="ECO:0000256" key="1">
    <source>
        <dbReference type="SAM" id="Phobius"/>
    </source>
</evidence>
<gene>
    <name evidence="2" type="ORF">CANCADRAFT_509</name>
</gene>
<dbReference type="Proteomes" id="UP000095023">
    <property type="component" value="Unassembled WGS sequence"/>
</dbReference>
<organism evidence="2 3">
    <name type="scientific">Tortispora caseinolytica NRRL Y-17796</name>
    <dbReference type="NCBI Taxonomy" id="767744"/>
    <lineage>
        <taxon>Eukaryota</taxon>
        <taxon>Fungi</taxon>
        <taxon>Dikarya</taxon>
        <taxon>Ascomycota</taxon>
        <taxon>Saccharomycotina</taxon>
        <taxon>Trigonopsidomycetes</taxon>
        <taxon>Trigonopsidales</taxon>
        <taxon>Trigonopsidaceae</taxon>
        <taxon>Tortispora</taxon>
    </lineage>
</organism>
<name>A0A1E4TJK6_9ASCO</name>
<feature type="transmembrane region" description="Helical" evidence="1">
    <location>
        <begin position="26"/>
        <end position="49"/>
    </location>
</feature>
<dbReference type="AlphaFoldDB" id="A0A1E4TJK6"/>
<keyword evidence="1" id="KW-1133">Transmembrane helix</keyword>
<protein>
    <submittedName>
        <fullName evidence="2">Uncharacterized protein</fullName>
    </submittedName>
</protein>
<dbReference type="OrthoDB" id="441517at2759"/>
<accession>A0A1E4TJK6</accession>
<keyword evidence="3" id="KW-1185">Reference proteome</keyword>